<organism evidence="5 6">
    <name type="scientific">Artemia franciscana</name>
    <name type="common">Brine shrimp</name>
    <name type="synonym">Artemia sanfranciscana</name>
    <dbReference type="NCBI Taxonomy" id="6661"/>
    <lineage>
        <taxon>Eukaryota</taxon>
        <taxon>Metazoa</taxon>
        <taxon>Ecdysozoa</taxon>
        <taxon>Arthropoda</taxon>
        <taxon>Crustacea</taxon>
        <taxon>Branchiopoda</taxon>
        <taxon>Anostraca</taxon>
        <taxon>Artemiidae</taxon>
        <taxon>Artemia</taxon>
    </lineage>
</organism>
<evidence type="ECO:0008006" key="7">
    <source>
        <dbReference type="Google" id="ProtNLM"/>
    </source>
</evidence>
<name>A0AA88L852_ARTSF</name>
<dbReference type="PANTHER" id="PTHR23282">
    <property type="entry name" value="APICAL ENDOSOMAL GLYCOPROTEIN PRECURSOR"/>
    <property type="match status" value="1"/>
</dbReference>
<dbReference type="CDD" id="cd06263">
    <property type="entry name" value="MAM"/>
    <property type="match status" value="1"/>
</dbReference>
<keyword evidence="2" id="KW-0768">Sushi</keyword>
<dbReference type="Gene3D" id="2.60.120.200">
    <property type="match status" value="1"/>
</dbReference>
<dbReference type="AlphaFoldDB" id="A0AA88L852"/>
<evidence type="ECO:0000313" key="5">
    <source>
        <dbReference type="EMBL" id="KAK2721978.1"/>
    </source>
</evidence>
<evidence type="ECO:0000256" key="2">
    <source>
        <dbReference type="PROSITE-ProRule" id="PRU00302"/>
    </source>
</evidence>
<sequence>MGRRMKARRKSDIIGSTSKNLKSGSFITNGRLTSAFTSIKNMFSKKIESKPYQAKRKFASNKDLLLEFASPPKVVYCDEVLSESNIGGKKKKKEKNFVEPSVASASVGQVERFLSDLESNHQDPVPNCMIKTPVVYEKAVIDRDALQSMQKNRTNGFFEESQSEEITVEMKKFHREVFTVELSKTWSDLPQHLCNKDLAAEKKKKISKAYYENEAERTLYIQQKLVEETEEIVSDSPRVDKENEVASCCDPLDFLTNFQASVHQPFPLKDLNSTNSLTNDNSFVGFPCVDIKDGENSICNEIDLNYLPRSAYLDVPGSAYPYREWSTGVSNSVQKLWKILENDGMPLKFVELMKAYYDASVSRVRIYGEETEEFLVEFGVKQGCVLCSIIASIGCLKMLYRLIQERSVVAWADLIGLKVSTEKTKFMAINHDTGPFPLTINQVQLEKVNPTGCKPLSSVPNGRVQLEYKGAMAKIKCNPGYLLDKTDANFLFCDGFDWNGTLPVCRAVLDESAPTSCDFETDFCSWTQDTGHKIDWERQQFSTPSGHIGTGPSFDHTYGEGHAGYYAYLEASGARSLNDSARLFSPLYKAELSKDSCFIFWYHMYGASM</sequence>
<dbReference type="InterPro" id="IPR035976">
    <property type="entry name" value="Sushi/SCR/CCP_sf"/>
</dbReference>
<evidence type="ECO:0000259" key="3">
    <source>
        <dbReference type="PROSITE" id="PS50060"/>
    </source>
</evidence>
<dbReference type="PROSITE" id="PS50060">
    <property type="entry name" value="MAM_2"/>
    <property type="match status" value="1"/>
</dbReference>
<evidence type="ECO:0000259" key="4">
    <source>
        <dbReference type="PROSITE" id="PS50923"/>
    </source>
</evidence>
<reference evidence="5" key="1">
    <citation type="submission" date="2023-07" db="EMBL/GenBank/DDBJ databases">
        <title>Chromosome-level genome assembly of Artemia franciscana.</title>
        <authorList>
            <person name="Jo E."/>
        </authorList>
    </citation>
    <scope>NUCLEOTIDE SEQUENCE</scope>
    <source>
        <tissue evidence="5">Whole body</tissue>
    </source>
</reference>
<gene>
    <name evidence="5" type="ORF">QYM36_002518</name>
</gene>
<dbReference type="SMART" id="SM00032">
    <property type="entry name" value="CCP"/>
    <property type="match status" value="1"/>
</dbReference>
<dbReference type="PANTHER" id="PTHR23282:SF142">
    <property type="entry name" value="MAM DOMAIN-CONTAINING PROTEIN"/>
    <property type="match status" value="1"/>
</dbReference>
<dbReference type="Gene3D" id="2.10.70.10">
    <property type="entry name" value="Complement Module, domain 1"/>
    <property type="match status" value="1"/>
</dbReference>
<evidence type="ECO:0000313" key="6">
    <source>
        <dbReference type="Proteomes" id="UP001187531"/>
    </source>
</evidence>
<dbReference type="GO" id="GO:0016020">
    <property type="term" value="C:membrane"/>
    <property type="evidence" value="ECO:0007669"/>
    <property type="project" value="InterPro"/>
</dbReference>
<protein>
    <recommendedName>
        <fullName evidence="7">Sushi domain-containing protein</fullName>
    </recommendedName>
</protein>
<keyword evidence="6" id="KW-1185">Reference proteome</keyword>
<dbReference type="SUPFAM" id="SSF57535">
    <property type="entry name" value="Complement control module/SCR domain"/>
    <property type="match status" value="1"/>
</dbReference>
<feature type="domain" description="MAM" evidence="3">
    <location>
        <begin position="515"/>
        <end position="609"/>
    </location>
</feature>
<dbReference type="PROSITE" id="PS50923">
    <property type="entry name" value="SUSHI"/>
    <property type="match status" value="1"/>
</dbReference>
<comment type="caution">
    <text evidence="5">The sequence shown here is derived from an EMBL/GenBank/DDBJ whole genome shotgun (WGS) entry which is preliminary data.</text>
</comment>
<keyword evidence="1" id="KW-1015">Disulfide bond</keyword>
<feature type="non-terminal residue" evidence="5">
    <location>
        <position position="1"/>
    </location>
</feature>
<feature type="domain" description="Sushi" evidence="4">
    <location>
        <begin position="451"/>
        <end position="507"/>
    </location>
</feature>
<dbReference type="Proteomes" id="UP001187531">
    <property type="component" value="Unassembled WGS sequence"/>
</dbReference>
<dbReference type="CDD" id="cd00033">
    <property type="entry name" value="CCP"/>
    <property type="match status" value="1"/>
</dbReference>
<dbReference type="InterPro" id="IPR013320">
    <property type="entry name" value="ConA-like_dom_sf"/>
</dbReference>
<proteinExistence type="predicted"/>
<dbReference type="SUPFAM" id="SSF49899">
    <property type="entry name" value="Concanavalin A-like lectins/glucanases"/>
    <property type="match status" value="1"/>
</dbReference>
<dbReference type="InterPro" id="IPR000436">
    <property type="entry name" value="Sushi_SCR_CCP_dom"/>
</dbReference>
<comment type="caution">
    <text evidence="2">Lacks conserved residue(s) required for the propagation of feature annotation.</text>
</comment>
<accession>A0AA88L852</accession>
<dbReference type="InterPro" id="IPR051560">
    <property type="entry name" value="MAM_domain-containing"/>
</dbReference>
<dbReference type="InterPro" id="IPR000998">
    <property type="entry name" value="MAM_dom"/>
</dbReference>
<dbReference type="EMBL" id="JAVRJZ010000005">
    <property type="protein sequence ID" value="KAK2721978.1"/>
    <property type="molecule type" value="Genomic_DNA"/>
</dbReference>
<evidence type="ECO:0000256" key="1">
    <source>
        <dbReference type="ARBA" id="ARBA00023157"/>
    </source>
</evidence>
<dbReference type="Pfam" id="PF00629">
    <property type="entry name" value="MAM"/>
    <property type="match status" value="1"/>
</dbReference>